<sequence>MALDRDLRFDTKNIAIRELGVDSIWDGHTRGMVYNTTTMEWEAATSSGGGGGATTISSSTSSVETRSQPMKTAIDEASSTVTYVGEAATGTATSSALWRIKRLTQSGTVLLIEWADGDGLFNNVWDNRASLSYS</sequence>
<dbReference type="EMBL" id="LR796582">
    <property type="protein sequence ID" value="CAB4153218.1"/>
    <property type="molecule type" value="Genomic_DNA"/>
</dbReference>
<feature type="region of interest" description="Disordered" evidence="1">
    <location>
        <begin position="44"/>
        <end position="70"/>
    </location>
</feature>
<name>A0A6J5N3D2_9CAUD</name>
<proteinExistence type="predicted"/>
<organism evidence="2">
    <name type="scientific">uncultured Caudovirales phage</name>
    <dbReference type="NCBI Taxonomy" id="2100421"/>
    <lineage>
        <taxon>Viruses</taxon>
        <taxon>Duplodnaviria</taxon>
        <taxon>Heunggongvirae</taxon>
        <taxon>Uroviricota</taxon>
        <taxon>Caudoviricetes</taxon>
        <taxon>Peduoviridae</taxon>
        <taxon>Maltschvirus</taxon>
        <taxon>Maltschvirus maltsch</taxon>
    </lineage>
</organism>
<evidence type="ECO:0000256" key="1">
    <source>
        <dbReference type="SAM" id="MobiDB-lite"/>
    </source>
</evidence>
<protein>
    <submittedName>
        <fullName evidence="2">Uncharacterized protein</fullName>
    </submittedName>
</protein>
<accession>A0A6J5N3D2</accession>
<gene>
    <name evidence="2" type="ORF">UFOVP610_53</name>
</gene>
<reference evidence="2" key="1">
    <citation type="submission" date="2020-04" db="EMBL/GenBank/DDBJ databases">
        <authorList>
            <person name="Chiriac C."/>
            <person name="Salcher M."/>
            <person name="Ghai R."/>
            <person name="Kavagutti S V."/>
        </authorList>
    </citation>
    <scope>NUCLEOTIDE SEQUENCE</scope>
</reference>
<evidence type="ECO:0000313" key="2">
    <source>
        <dbReference type="EMBL" id="CAB4153218.1"/>
    </source>
</evidence>